<accession>A0A367J6L2</accession>
<dbReference type="GO" id="GO:0016279">
    <property type="term" value="F:protein-lysine N-methyltransferase activity"/>
    <property type="evidence" value="ECO:0007669"/>
    <property type="project" value="InterPro"/>
</dbReference>
<dbReference type="PIRSF" id="PIRSF011771">
    <property type="entry name" value="RMS1_SET"/>
    <property type="match status" value="1"/>
</dbReference>
<dbReference type="InterPro" id="IPR046341">
    <property type="entry name" value="SET_dom_sf"/>
</dbReference>
<evidence type="ECO:0000313" key="10">
    <source>
        <dbReference type="EMBL" id="RCH85550.1"/>
    </source>
</evidence>
<dbReference type="SUPFAM" id="SSF82199">
    <property type="entry name" value="SET domain"/>
    <property type="match status" value="1"/>
</dbReference>
<name>A0A367J6L2_RHIAZ</name>
<dbReference type="OrthoDB" id="341421at2759"/>
<feature type="domain" description="SET" evidence="9">
    <location>
        <begin position="24"/>
        <end position="259"/>
    </location>
</feature>
<dbReference type="GO" id="GO:0032259">
    <property type="term" value="P:methylation"/>
    <property type="evidence" value="ECO:0007669"/>
    <property type="project" value="UniProtKB-KW"/>
</dbReference>
<dbReference type="InterPro" id="IPR001214">
    <property type="entry name" value="SET_dom"/>
</dbReference>
<organism evidence="10 11">
    <name type="scientific">Rhizopus azygosporus</name>
    <name type="common">Rhizopus microsporus var. azygosporus</name>
    <dbReference type="NCBI Taxonomy" id="86630"/>
    <lineage>
        <taxon>Eukaryota</taxon>
        <taxon>Fungi</taxon>
        <taxon>Fungi incertae sedis</taxon>
        <taxon>Mucoromycota</taxon>
        <taxon>Mucoromycotina</taxon>
        <taxon>Mucoromycetes</taxon>
        <taxon>Mucorales</taxon>
        <taxon>Mucorineae</taxon>
        <taxon>Rhizopodaceae</taxon>
        <taxon>Rhizopus</taxon>
    </lineage>
</organism>
<evidence type="ECO:0000256" key="4">
    <source>
        <dbReference type="ARBA" id="ARBA00022679"/>
    </source>
</evidence>
<comment type="subcellular location">
    <subcellularLocation>
        <location evidence="1">Nucleus</location>
    </subcellularLocation>
</comment>
<dbReference type="InterPro" id="IPR036464">
    <property type="entry name" value="Rubisco_LSMT_subst-bd_sf"/>
</dbReference>
<dbReference type="PANTHER" id="PTHR13271">
    <property type="entry name" value="UNCHARACTERIZED PUTATIVE METHYLTRANSFERASE"/>
    <property type="match status" value="1"/>
</dbReference>
<dbReference type="Gene3D" id="3.90.1410.10">
    <property type="entry name" value="set domain protein methyltransferase, domain 1"/>
    <property type="match status" value="1"/>
</dbReference>
<dbReference type="FunFam" id="3.90.1410.10:FF:000007">
    <property type="entry name" value="Ribosomal lysine N-methyltransferase 4"/>
    <property type="match status" value="1"/>
</dbReference>
<gene>
    <name evidence="10" type="ORF">CU097_005243</name>
</gene>
<proteinExistence type="predicted"/>
<dbReference type="PANTHER" id="PTHR13271:SF34">
    <property type="entry name" value="N-LYSINE METHYLTRANSFERASE SETD6"/>
    <property type="match status" value="1"/>
</dbReference>
<evidence type="ECO:0000256" key="7">
    <source>
        <dbReference type="ARBA" id="ARBA00030096"/>
    </source>
</evidence>
<feature type="compositionally biased region" description="Acidic residues" evidence="8">
    <location>
        <begin position="193"/>
        <end position="210"/>
    </location>
</feature>
<reference evidence="10 11" key="1">
    <citation type="journal article" date="2018" name="G3 (Bethesda)">
        <title>Phylogenetic and Phylogenomic Definition of Rhizopus Species.</title>
        <authorList>
            <person name="Gryganskyi A.P."/>
            <person name="Golan J."/>
            <person name="Dolatabadi S."/>
            <person name="Mondo S."/>
            <person name="Robb S."/>
            <person name="Idnurm A."/>
            <person name="Muszewska A."/>
            <person name="Steczkiewicz K."/>
            <person name="Masonjones S."/>
            <person name="Liao H.L."/>
            <person name="Gajdeczka M.T."/>
            <person name="Anike F."/>
            <person name="Vuek A."/>
            <person name="Anishchenko I.M."/>
            <person name="Voigt K."/>
            <person name="de Hoog G.S."/>
            <person name="Smith M.E."/>
            <person name="Heitman J."/>
            <person name="Vilgalys R."/>
            <person name="Stajich J.E."/>
        </authorList>
    </citation>
    <scope>NUCLEOTIDE SEQUENCE [LARGE SCALE GENOMIC DNA]</scope>
    <source>
        <strain evidence="10 11">CBS 357.93</strain>
    </source>
</reference>
<dbReference type="Proteomes" id="UP000252139">
    <property type="component" value="Unassembled WGS sequence"/>
</dbReference>
<dbReference type="Gene3D" id="3.90.1420.10">
    <property type="entry name" value="Rubisco LSMT, substrate-binding domain"/>
    <property type="match status" value="1"/>
</dbReference>
<keyword evidence="5" id="KW-0949">S-adenosyl-L-methionine</keyword>
<protein>
    <recommendedName>
        <fullName evidence="2">N-lysine methyltransferase SETD6</fullName>
    </recommendedName>
    <alternativeName>
        <fullName evidence="7">SET domain-containing protein 6</fullName>
    </alternativeName>
</protein>
<feature type="region of interest" description="Disordered" evidence="8">
    <location>
        <begin position="187"/>
        <end position="210"/>
    </location>
</feature>
<dbReference type="GO" id="GO:0005634">
    <property type="term" value="C:nucleus"/>
    <property type="evidence" value="ECO:0007669"/>
    <property type="project" value="UniProtKB-SubCell"/>
</dbReference>
<dbReference type="PROSITE" id="PS50280">
    <property type="entry name" value="SET"/>
    <property type="match status" value="1"/>
</dbReference>
<keyword evidence="6" id="KW-0539">Nucleus</keyword>
<sequence>MTTFEEKGKAFWDWLVTNGATISDKIAFKDYRSENSGRGVIATQDIKEGDVLFSLPRSILLSQLTSSLKDKVSELSELPGWTPLILCMMYEIDKPESFWKPYFDVLPREFSTPMFWKQDDLKELEGTDIVSKIGKKDSDDLFHNELEPIIKKHPELFDEKKHNLELFHICGSLIMAYSFLDEMQKLPKKKTEEEEQEEEEDDDDDDDDEEGLITMVPMADMLNHKTGFNNARLFHEPDCLQMKAIKNINEGEQIYNTYGDLCNADLLRKYGFVDEKNDFDLVELDGPLVVDVCCEGQDEALKEKKIEFLMEEGALDECFVIDKEYEIPPELIVSVHVLCSTKDEFKMMEEKQKLPKPKLTKEVKEKIEIILKKRLERYPTSLEDDELMLTQAKDNKKNALIVRIGEKKIIKETLANVEKTPIAVEKRPAPQKVDKQSKKQKK</sequence>
<dbReference type="InterPro" id="IPR011383">
    <property type="entry name" value="N-lys_methylase_SETD6"/>
</dbReference>
<evidence type="ECO:0000256" key="2">
    <source>
        <dbReference type="ARBA" id="ARBA00016973"/>
    </source>
</evidence>
<evidence type="ECO:0000313" key="11">
    <source>
        <dbReference type="Proteomes" id="UP000252139"/>
    </source>
</evidence>
<keyword evidence="11" id="KW-1185">Reference proteome</keyword>
<evidence type="ECO:0000256" key="8">
    <source>
        <dbReference type="SAM" id="MobiDB-lite"/>
    </source>
</evidence>
<evidence type="ECO:0000256" key="5">
    <source>
        <dbReference type="ARBA" id="ARBA00022691"/>
    </source>
</evidence>
<dbReference type="Pfam" id="PF09273">
    <property type="entry name" value="Rubis-subs-bind"/>
    <property type="match status" value="1"/>
</dbReference>
<dbReference type="STRING" id="86630.A0A367J6L2"/>
<dbReference type="InterPro" id="IPR015353">
    <property type="entry name" value="Rubisco_LSMT_subst-bd"/>
</dbReference>
<dbReference type="CDD" id="cd19178">
    <property type="entry name" value="SET_SETD6"/>
    <property type="match status" value="1"/>
</dbReference>
<evidence type="ECO:0000256" key="6">
    <source>
        <dbReference type="ARBA" id="ARBA00023242"/>
    </source>
</evidence>
<dbReference type="EMBL" id="PJQL01002070">
    <property type="protein sequence ID" value="RCH85550.1"/>
    <property type="molecule type" value="Genomic_DNA"/>
</dbReference>
<dbReference type="AlphaFoldDB" id="A0A367J6L2"/>
<dbReference type="Pfam" id="PF00856">
    <property type="entry name" value="SET"/>
    <property type="match status" value="1"/>
</dbReference>
<dbReference type="InterPro" id="IPR050600">
    <property type="entry name" value="SETD3_SETD6_MTase"/>
</dbReference>
<comment type="caution">
    <text evidence="10">The sequence shown here is derived from an EMBL/GenBank/DDBJ whole genome shotgun (WGS) entry which is preliminary data.</text>
</comment>
<evidence type="ECO:0000256" key="3">
    <source>
        <dbReference type="ARBA" id="ARBA00022603"/>
    </source>
</evidence>
<dbReference type="InterPro" id="IPR044430">
    <property type="entry name" value="SETD6_SET"/>
</dbReference>
<evidence type="ECO:0000259" key="9">
    <source>
        <dbReference type="PROSITE" id="PS50280"/>
    </source>
</evidence>
<feature type="region of interest" description="Disordered" evidence="8">
    <location>
        <begin position="420"/>
        <end position="442"/>
    </location>
</feature>
<keyword evidence="4" id="KW-0808">Transferase</keyword>
<feature type="compositionally biased region" description="Basic and acidic residues" evidence="8">
    <location>
        <begin position="424"/>
        <end position="442"/>
    </location>
</feature>
<dbReference type="SUPFAM" id="SSF81822">
    <property type="entry name" value="RuBisCo LSMT C-terminal, substrate-binding domain"/>
    <property type="match status" value="1"/>
</dbReference>
<evidence type="ECO:0000256" key="1">
    <source>
        <dbReference type="ARBA" id="ARBA00004123"/>
    </source>
</evidence>
<keyword evidence="3" id="KW-0489">Methyltransferase</keyword>